<keyword evidence="2" id="KW-1185">Reference proteome</keyword>
<organism evidence="1 2">
    <name type="scientific">Coniosporium uncinatum</name>
    <dbReference type="NCBI Taxonomy" id="93489"/>
    <lineage>
        <taxon>Eukaryota</taxon>
        <taxon>Fungi</taxon>
        <taxon>Dikarya</taxon>
        <taxon>Ascomycota</taxon>
        <taxon>Pezizomycotina</taxon>
        <taxon>Dothideomycetes</taxon>
        <taxon>Dothideomycetes incertae sedis</taxon>
        <taxon>Coniosporium</taxon>
    </lineage>
</organism>
<proteinExistence type="predicted"/>
<protein>
    <submittedName>
        <fullName evidence="1">Uncharacterized protein</fullName>
    </submittedName>
</protein>
<dbReference type="Proteomes" id="UP001186974">
    <property type="component" value="Unassembled WGS sequence"/>
</dbReference>
<reference evidence="1" key="1">
    <citation type="submission" date="2024-09" db="EMBL/GenBank/DDBJ databases">
        <title>Black Yeasts Isolated from many extreme environments.</title>
        <authorList>
            <person name="Coleine C."/>
            <person name="Stajich J.E."/>
            <person name="Selbmann L."/>
        </authorList>
    </citation>
    <scope>NUCLEOTIDE SEQUENCE</scope>
    <source>
        <strain evidence="1">CCFEE 5737</strain>
    </source>
</reference>
<dbReference type="EMBL" id="JAWDJW010008473">
    <property type="protein sequence ID" value="KAK3060561.1"/>
    <property type="molecule type" value="Genomic_DNA"/>
</dbReference>
<evidence type="ECO:0000313" key="2">
    <source>
        <dbReference type="Proteomes" id="UP001186974"/>
    </source>
</evidence>
<feature type="non-terminal residue" evidence="1">
    <location>
        <position position="1"/>
    </location>
</feature>
<gene>
    <name evidence="1" type="ORF">LTS18_008260</name>
</gene>
<comment type="caution">
    <text evidence="1">The sequence shown here is derived from an EMBL/GenBank/DDBJ whole genome shotgun (WGS) entry which is preliminary data.</text>
</comment>
<evidence type="ECO:0000313" key="1">
    <source>
        <dbReference type="EMBL" id="KAK3060561.1"/>
    </source>
</evidence>
<sequence>LFSVLQYATSVPELVSEVLTLVTIFLPLSSMWASVTVEDTSNNKRNNHLLQGQQHVSPSSRLHKWLGSYASGSLASKRNDSVGKESEARGSAVPMNLNGRMKSVGSTGSEVPLSPRSMKTEGELEKIWEVV</sequence>
<accession>A0ACC3D226</accession>
<name>A0ACC3D226_9PEZI</name>